<keyword evidence="6" id="KW-0029">Amino-acid transport</keyword>
<dbReference type="GO" id="GO:0022857">
    <property type="term" value="F:transmembrane transporter activity"/>
    <property type="evidence" value="ECO:0007669"/>
    <property type="project" value="InterPro"/>
</dbReference>
<dbReference type="InterPro" id="IPR035906">
    <property type="entry name" value="MetI-like_sf"/>
</dbReference>
<keyword evidence="5 9" id="KW-0812">Transmembrane</keyword>
<feature type="transmembrane region" description="Helical" evidence="9">
    <location>
        <begin position="517"/>
        <end position="541"/>
    </location>
</feature>
<feature type="transmembrane region" description="Helical" evidence="9">
    <location>
        <begin position="12"/>
        <end position="29"/>
    </location>
</feature>
<evidence type="ECO:0000256" key="8">
    <source>
        <dbReference type="ARBA" id="ARBA00023136"/>
    </source>
</evidence>
<dbReference type="Gene3D" id="1.10.3720.10">
    <property type="entry name" value="MetI-like"/>
    <property type="match status" value="2"/>
</dbReference>
<comment type="similarity">
    <text evidence="2">Belongs to the binding-protein-dependent transport system permease family. HisMQ subfamily.</text>
</comment>
<dbReference type="InterPro" id="IPR010065">
    <property type="entry name" value="AA_ABC_transptr_permease_3TM"/>
</dbReference>
<feature type="transmembrane region" description="Helical" evidence="9">
    <location>
        <begin position="242"/>
        <end position="263"/>
    </location>
</feature>
<evidence type="ECO:0000256" key="2">
    <source>
        <dbReference type="ARBA" id="ARBA00010072"/>
    </source>
</evidence>
<evidence type="ECO:0000256" key="1">
    <source>
        <dbReference type="ARBA" id="ARBA00004429"/>
    </source>
</evidence>
<sequence>MWRYVLEKNWTQNLILIFFGLIMVYYWGFVFDFGYKFDWSVLYTVNETYGENLGFYLIKGLKLTVEISLWSSAFALLLGVVFGLGRLSSFKPYYYFSTVYVEFFRNTPLLVQLFFWYFALPQGLPESWRQFLFSQNYEFLSATLGLSIYTGAFMAEIIRAGIQSIPKGLLEAAYSSGLSYFQILRKIILPLAFRAIIPPLGSEFLNNMKNSSLAMVVGVPELCWQSQQIESLTFRGFEATTAATFIYLSLSLTISGILNLINAKLQIIPKEKRTWQHKLAYTIFSPFDFIFQLLNWIGQLFSSKKNRLSPQASKTKLELLWYNLWLWTKKITSFCLKTVFILALSFLLYKAIMGIFHLNWTIIEKNIRYLLIWRFPSNEPGDFFWGLGGLAFSILMAVIAISVSFFIGLIVGIARTSKYRLFRIPALLYIELIRGNPLIMVIFWVYFFVPIFTKVYINVFWSATIALTIFTGAYLAEIVRGGIQNLPLGQFEAAYSTGLNYFQTMRKIVLPQALKQMIPAIVGQFIAIFKDTSLAYVIGVLELTFVAQSLNNRLMIYPFEIYTTVAFLYFICCYLMSIVAAKLENRLKTDTFRLQM</sequence>
<evidence type="ECO:0000259" key="10">
    <source>
        <dbReference type="PROSITE" id="PS50928"/>
    </source>
</evidence>
<evidence type="ECO:0000313" key="12">
    <source>
        <dbReference type="Proteomes" id="UP000199602"/>
    </source>
</evidence>
<feature type="transmembrane region" description="Helical" evidence="9">
    <location>
        <begin position="426"/>
        <end position="449"/>
    </location>
</feature>
<keyword evidence="8 9" id="KW-0472">Membrane</keyword>
<dbReference type="SUPFAM" id="SSF161098">
    <property type="entry name" value="MetI-like"/>
    <property type="match status" value="2"/>
</dbReference>
<dbReference type="STRING" id="206665.SAMN04488516_10419"/>
<keyword evidence="7 9" id="KW-1133">Transmembrane helix</keyword>
<feature type="domain" description="ABC transmembrane type-1" evidence="10">
    <location>
        <begin position="61"/>
        <end position="258"/>
    </location>
</feature>
<dbReference type="EMBL" id="FNIN01000004">
    <property type="protein sequence ID" value="SDN64896.1"/>
    <property type="molecule type" value="Genomic_DNA"/>
</dbReference>
<evidence type="ECO:0000313" key="11">
    <source>
        <dbReference type="EMBL" id="SDN64896.1"/>
    </source>
</evidence>
<feature type="transmembrane region" description="Helical" evidence="9">
    <location>
        <begin position="183"/>
        <end position="201"/>
    </location>
</feature>
<feature type="transmembrane region" description="Helical" evidence="9">
    <location>
        <begin position="99"/>
        <end position="119"/>
    </location>
</feature>
<evidence type="ECO:0000256" key="3">
    <source>
        <dbReference type="ARBA" id="ARBA00022448"/>
    </source>
</evidence>
<feature type="transmembrane region" description="Helical" evidence="9">
    <location>
        <begin position="455"/>
        <end position="476"/>
    </location>
</feature>
<organism evidence="11 12">
    <name type="scientific">Desulfonauticus submarinus</name>
    <dbReference type="NCBI Taxonomy" id="206665"/>
    <lineage>
        <taxon>Bacteria</taxon>
        <taxon>Pseudomonadati</taxon>
        <taxon>Thermodesulfobacteriota</taxon>
        <taxon>Desulfovibrionia</taxon>
        <taxon>Desulfovibrionales</taxon>
        <taxon>Desulfonauticaceae</taxon>
        <taxon>Desulfonauticus</taxon>
    </lineage>
</organism>
<feature type="transmembrane region" description="Helical" evidence="9">
    <location>
        <begin position="561"/>
        <end position="583"/>
    </location>
</feature>
<name>A0A1H0D480_9BACT</name>
<feature type="transmembrane region" description="Helical" evidence="9">
    <location>
        <begin position="139"/>
        <end position="162"/>
    </location>
</feature>
<evidence type="ECO:0000256" key="4">
    <source>
        <dbReference type="ARBA" id="ARBA00022475"/>
    </source>
</evidence>
<dbReference type="CDD" id="cd06261">
    <property type="entry name" value="TM_PBP2"/>
    <property type="match status" value="2"/>
</dbReference>
<reference evidence="11 12" key="1">
    <citation type="submission" date="2016-10" db="EMBL/GenBank/DDBJ databases">
        <authorList>
            <person name="de Groot N.N."/>
        </authorList>
    </citation>
    <scope>NUCLEOTIDE SEQUENCE [LARGE SCALE GENOMIC DNA]</scope>
    <source>
        <strain evidence="11 12">DSM 15269</strain>
    </source>
</reference>
<evidence type="ECO:0000256" key="6">
    <source>
        <dbReference type="ARBA" id="ARBA00022970"/>
    </source>
</evidence>
<dbReference type="InterPro" id="IPR000515">
    <property type="entry name" value="MetI-like"/>
</dbReference>
<dbReference type="GO" id="GO:0043190">
    <property type="term" value="C:ATP-binding cassette (ABC) transporter complex"/>
    <property type="evidence" value="ECO:0007669"/>
    <property type="project" value="InterPro"/>
</dbReference>
<dbReference type="PANTHER" id="PTHR30614">
    <property type="entry name" value="MEMBRANE COMPONENT OF AMINO ACID ABC TRANSPORTER"/>
    <property type="match status" value="1"/>
</dbReference>
<feature type="transmembrane region" description="Helical" evidence="9">
    <location>
        <begin position="383"/>
        <end position="414"/>
    </location>
</feature>
<dbReference type="NCBIfam" id="TIGR01726">
    <property type="entry name" value="HEQRo_perm_3TM"/>
    <property type="match status" value="2"/>
</dbReference>
<evidence type="ECO:0000256" key="7">
    <source>
        <dbReference type="ARBA" id="ARBA00022989"/>
    </source>
</evidence>
<keyword evidence="3 9" id="KW-0813">Transport</keyword>
<dbReference type="RefSeq" id="WP_092064645.1">
    <property type="nucleotide sequence ID" value="NZ_FNIN01000004.1"/>
</dbReference>
<gene>
    <name evidence="11" type="ORF">SAMN04488516_10419</name>
</gene>
<dbReference type="PANTHER" id="PTHR30614:SF0">
    <property type="entry name" value="L-CYSTINE TRANSPORT SYSTEM PERMEASE PROTEIN TCYL"/>
    <property type="match status" value="1"/>
</dbReference>
<dbReference type="Proteomes" id="UP000199602">
    <property type="component" value="Unassembled WGS sequence"/>
</dbReference>
<protein>
    <submittedName>
        <fullName evidence="11">Polar amino acid transport system permease protein</fullName>
    </submittedName>
</protein>
<dbReference type="InterPro" id="IPR043429">
    <property type="entry name" value="ArtM/GltK/GlnP/TcyL/YhdX-like"/>
</dbReference>
<comment type="subcellular location">
    <subcellularLocation>
        <location evidence="1">Cell inner membrane</location>
        <topology evidence="1">Multi-pass membrane protein</topology>
    </subcellularLocation>
    <subcellularLocation>
        <location evidence="9">Cell membrane</location>
        <topology evidence="9">Multi-pass membrane protein</topology>
    </subcellularLocation>
</comment>
<dbReference type="OrthoDB" id="9809799at2"/>
<dbReference type="AlphaFoldDB" id="A0A1H0D480"/>
<feature type="domain" description="ABC transmembrane type-1" evidence="10">
    <location>
        <begin position="390"/>
        <end position="580"/>
    </location>
</feature>
<feature type="transmembrane region" description="Helical" evidence="9">
    <location>
        <begin position="339"/>
        <end position="363"/>
    </location>
</feature>
<evidence type="ECO:0000256" key="9">
    <source>
        <dbReference type="RuleBase" id="RU363032"/>
    </source>
</evidence>
<dbReference type="GO" id="GO:0006865">
    <property type="term" value="P:amino acid transport"/>
    <property type="evidence" value="ECO:0007669"/>
    <property type="project" value="UniProtKB-KW"/>
</dbReference>
<feature type="transmembrane region" description="Helical" evidence="9">
    <location>
        <begin position="67"/>
        <end position="87"/>
    </location>
</feature>
<keyword evidence="4" id="KW-1003">Cell membrane</keyword>
<keyword evidence="12" id="KW-1185">Reference proteome</keyword>
<dbReference type="Pfam" id="PF00528">
    <property type="entry name" value="BPD_transp_1"/>
    <property type="match status" value="2"/>
</dbReference>
<accession>A0A1H0D480</accession>
<dbReference type="PROSITE" id="PS50928">
    <property type="entry name" value="ABC_TM1"/>
    <property type="match status" value="2"/>
</dbReference>
<proteinExistence type="inferred from homology"/>
<evidence type="ECO:0000256" key="5">
    <source>
        <dbReference type="ARBA" id="ARBA00022692"/>
    </source>
</evidence>